<comment type="catalytic activity">
    <reaction evidence="18">
        <text>L-lysyl-[histone] + acetyl-CoA = N(6)-acetyl-L-lysyl-[histone] + CoA + H(+)</text>
        <dbReference type="Rhea" id="RHEA:21992"/>
        <dbReference type="Rhea" id="RHEA-COMP:9845"/>
        <dbReference type="Rhea" id="RHEA-COMP:11338"/>
        <dbReference type="ChEBI" id="CHEBI:15378"/>
        <dbReference type="ChEBI" id="CHEBI:29969"/>
        <dbReference type="ChEBI" id="CHEBI:57287"/>
        <dbReference type="ChEBI" id="CHEBI:57288"/>
        <dbReference type="ChEBI" id="CHEBI:61930"/>
        <dbReference type="EC" id="2.3.1.48"/>
    </reaction>
    <physiologicalReaction direction="left-to-right" evidence="18">
        <dbReference type="Rhea" id="RHEA:21993"/>
    </physiologicalReaction>
</comment>
<keyword evidence="8" id="KW-0156">Chromatin regulator</keyword>
<comment type="catalytic activity">
    <reaction evidence="17">
        <text>L-lysyl-[protein] + acetyl-CoA = N(6)-acetyl-L-lysyl-[protein] + CoA + H(+)</text>
        <dbReference type="Rhea" id="RHEA:45948"/>
        <dbReference type="Rhea" id="RHEA-COMP:9752"/>
        <dbReference type="Rhea" id="RHEA-COMP:10731"/>
        <dbReference type="ChEBI" id="CHEBI:15378"/>
        <dbReference type="ChEBI" id="CHEBI:29969"/>
        <dbReference type="ChEBI" id="CHEBI:57287"/>
        <dbReference type="ChEBI" id="CHEBI:57288"/>
        <dbReference type="ChEBI" id="CHEBI:61930"/>
    </reaction>
    <physiologicalReaction direction="left-to-right" evidence="17">
        <dbReference type="Rhea" id="RHEA:45949"/>
    </physiologicalReaction>
</comment>
<dbReference type="PANTHER" id="PTHR10615">
    <property type="entry name" value="HISTONE ACETYLTRANSFERASE"/>
    <property type="match status" value="1"/>
</dbReference>
<name>A0AAU9JVF7_9CILI</name>
<evidence type="ECO:0000256" key="19">
    <source>
        <dbReference type="PIRSR" id="PIRSR602717-51"/>
    </source>
</evidence>
<comment type="subcellular location">
    <subcellularLocation>
        <location evidence="1 20">Nucleus</location>
    </subcellularLocation>
</comment>
<dbReference type="Proteomes" id="UP001162131">
    <property type="component" value="Unassembled WGS sequence"/>
</dbReference>
<evidence type="ECO:0000259" key="21">
    <source>
        <dbReference type="PROSITE" id="PS51726"/>
    </source>
</evidence>
<evidence type="ECO:0000256" key="16">
    <source>
        <dbReference type="ARBA" id="ARBA00047752"/>
    </source>
</evidence>
<dbReference type="GO" id="GO:0006357">
    <property type="term" value="P:regulation of transcription by RNA polymerase II"/>
    <property type="evidence" value="ECO:0007669"/>
    <property type="project" value="UniProtKB-ARBA"/>
</dbReference>
<dbReference type="InterPro" id="IPR016197">
    <property type="entry name" value="Chromo-like_dom_sf"/>
</dbReference>
<dbReference type="GO" id="GO:0010485">
    <property type="term" value="F:histone H4 acetyltransferase activity"/>
    <property type="evidence" value="ECO:0007669"/>
    <property type="project" value="UniProtKB-ARBA"/>
</dbReference>
<dbReference type="InterPro" id="IPR002717">
    <property type="entry name" value="HAT_MYST-type"/>
</dbReference>
<comment type="catalytic activity">
    <reaction evidence="15">
        <text>2-hydroxyisobutanoyl-CoA + L-lysyl-[protein] = N(6)-(2-hydroxyisobutanoyl)-L-lysyl-[protein] + CoA + H(+)</text>
        <dbReference type="Rhea" id="RHEA:24180"/>
        <dbReference type="Rhea" id="RHEA-COMP:9752"/>
        <dbReference type="Rhea" id="RHEA-COMP:15921"/>
        <dbReference type="ChEBI" id="CHEBI:15378"/>
        <dbReference type="ChEBI" id="CHEBI:29969"/>
        <dbReference type="ChEBI" id="CHEBI:57287"/>
        <dbReference type="ChEBI" id="CHEBI:131780"/>
        <dbReference type="ChEBI" id="CHEBI:144968"/>
    </reaction>
    <physiologicalReaction direction="left-to-right" evidence="15">
        <dbReference type="Rhea" id="RHEA:24181"/>
    </physiologicalReaction>
</comment>
<evidence type="ECO:0000256" key="14">
    <source>
        <dbReference type="ARBA" id="ARBA00023242"/>
    </source>
</evidence>
<dbReference type="InterPro" id="IPR040706">
    <property type="entry name" value="Zf-MYST"/>
</dbReference>
<feature type="domain" description="MYST-type HAT" evidence="21">
    <location>
        <begin position="119"/>
        <end position="394"/>
    </location>
</feature>
<comment type="similarity">
    <text evidence="2 20">Belongs to the MYST (SAS/MOZ) family.</text>
</comment>
<dbReference type="GO" id="GO:0005634">
    <property type="term" value="C:nucleus"/>
    <property type="evidence" value="ECO:0007669"/>
    <property type="project" value="UniProtKB-SubCell"/>
</dbReference>
<dbReference type="AlphaFoldDB" id="A0AAU9JVF7"/>
<organism evidence="22 23">
    <name type="scientific">Blepharisma stoltei</name>
    <dbReference type="NCBI Taxonomy" id="1481888"/>
    <lineage>
        <taxon>Eukaryota</taxon>
        <taxon>Sar</taxon>
        <taxon>Alveolata</taxon>
        <taxon>Ciliophora</taxon>
        <taxon>Postciliodesmatophora</taxon>
        <taxon>Heterotrichea</taxon>
        <taxon>Heterotrichida</taxon>
        <taxon>Blepharismidae</taxon>
        <taxon>Blepharisma</taxon>
    </lineage>
</organism>
<keyword evidence="14 20" id="KW-0539">Nucleus</keyword>
<evidence type="ECO:0000313" key="23">
    <source>
        <dbReference type="Proteomes" id="UP001162131"/>
    </source>
</evidence>
<dbReference type="FunFam" id="3.40.630.30:FF:000002">
    <property type="entry name" value="Histone acetyltransferase"/>
    <property type="match status" value="1"/>
</dbReference>
<evidence type="ECO:0000256" key="17">
    <source>
        <dbReference type="ARBA" id="ARBA00047787"/>
    </source>
</evidence>
<evidence type="ECO:0000256" key="15">
    <source>
        <dbReference type="ARBA" id="ARBA00047557"/>
    </source>
</evidence>
<comment type="catalytic activity">
    <reaction evidence="20">
        <text>L-lysyl-[protein] + acetyl-CoA = N(6)-acetyl-L-lysyl-[protein] + CoA + H(+)</text>
        <dbReference type="Rhea" id="RHEA:45948"/>
        <dbReference type="Rhea" id="RHEA-COMP:9752"/>
        <dbReference type="Rhea" id="RHEA-COMP:10731"/>
        <dbReference type="ChEBI" id="CHEBI:15378"/>
        <dbReference type="ChEBI" id="CHEBI:29969"/>
        <dbReference type="ChEBI" id="CHEBI:57287"/>
        <dbReference type="ChEBI" id="CHEBI:57288"/>
        <dbReference type="ChEBI" id="CHEBI:61930"/>
        <dbReference type="EC" id="2.3.1.48"/>
    </reaction>
</comment>
<comment type="caution">
    <text evidence="22">The sequence shown here is derived from an EMBL/GenBank/DDBJ whole genome shotgun (WGS) entry which is preliminary data.</text>
</comment>
<keyword evidence="10" id="KW-0805">Transcription regulation</keyword>
<dbReference type="EMBL" id="CAJZBQ010000053">
    <property type="protein sequence ID" value="CAG9331728.1"/>
    <property type="molecule type" value="Genomic_DNA"/>
</dbReference>
<reference evidence="22" key="1">
    <citation type="submission" date="2021-09" db="EMBL/GenBank/DDBJ databases">
        <authorList>
            <consortium name="AG Swart"/>
            <person name="Singh M."/>
            <person name="Singh A."/>
            <person name="Seah K."/>
            <person name="Emmerich C."/>
        </authorList>
    </citation>
    <scope>NUCLEOTIDE SEQUENCE</scope>
    <source>
        <strain evidence="22">ATCC30299</strain>
    </source>
</reference>
<dbReference type="GO" id="GO:0003682">
    <property type="term" value="F:chromatin binding"/>
    <property type="evidence" value="ECO:0007669"/>
    <property type="project" value="TreeGrafter"/>
</dbReference>
<dbReference type="FunFam" id="1.10.10.10:FF:000526">
    <property type="entry name" value="Histone acetyltransferase"/>
    <property type="match status" value="1"/>
</dbReference>
<comment type="catalytic activity">
    <reaction evidence="16">
        <text>(2E)-butenoyl-CoA + L-lysyl-[protein] = N(6)-(2E)-butenoyl-L-lysyl-[protein] + CoA + H(+)</text>
        <dbReference type="Rhea" id="RHEA:53908"/>
        <dbReference type="Rhea" id="RHEA-COMP:9752"/>
        <dbReference type="Rhea" id="RHEA-COMP:13707"/>
        <dbReference type="ChEBI" id="CHEBI:15378"/>
        <dbReference type="ChEBI" id="CHEBI:29969"/>
        <dbReference type="ChEBI" id="CHEBI:57287"/>
        <dbReference type="ChEBI" id="CHEBI:57332"/>
        <dbReference type="ChEBI" id="CHEBI:137954"/>
    </reaction>
    <physiologicalReaction direction="left-to-right" evidence="16">
        <dbReference type="Rhea" id="RHEA:53909"/>
    </physiologicalReaction>
</comment>
<dbReference type="SUPFAM" id="SSF54160">
    <property type="entry name" value="Chromo domain-like"/>
    <property type="match status" value="1"/>
</dbReference>
<feature type="active site" description="Proton donor/acceptor" evidence="19">
    <location>
        <position position="298"/>
    </location>
</feature>
<evidence type="ECO:0000256" key="2">
    <source>
        <dbReference type="ARBA" id="ARBA00010107"/>
    </source>
</evidence>
<dbReference type="EC" id="2.3.1.48" evidence="20"/>
<dbReference type="SUPFAM" id="SSF55729">
    <property type="entry name" value="Acyl-CoA N-acyltransferases (Nat)"/>
    <property type="match status" value="1"/>
</dbReference>
<keyword evidence="9" id="KW-0007">Acetylation</keyword>
<evidence type="ECO:0000256" key="7">
    <source>
        <dbReference type="ARBA" id="ARBA00022833"/>
    </source>
</evidence>
<keyword evidence="23" id="KW-1185">Reference proteome</keyword>
<keyword evidence="13" id="KW-0234">DNA repair</keyword>
<gene>
    <name evidence="22" type="ORF">BSTOLATCC_MIC53791</name>
</gene>
<protein>
    <recommendedName>
        <fullName evidence="20">Histone acetyltransferase</fullName>
        <ecNumber evidence="20">2.3.1.48</ecNumber>
    </recommendedName>
</protein>
<evidence type="ECO:0000256" key="1">
    <source>
        <dbReference type="ARBA" id="ARBA00004123"/>
    </source>
</evidence>
<dbReference type="InterPro" id="IPR050603">
    <property type="entry name" value="MYST_HAT"/>
</dbReference>
<keyword evidence="4" id="KW-0479">Metal-binding</keyword>
<accession>A0AAU9JVF7</accession>
<keyword evidence="11" id="KW-0010">Activator</keyword>
<sequence length="398" mass="47000">MKKSNKKDSKDTPDDENALMFKPGTLVLAQNKNKEWRDAKIVETRKTKNYSSNPIESNLEFYVHYEALNRRWDEWVTYDRLKLWDETMSKRESTNDPLIEHDEHEGLDEKSLAMHEELTRFKTISFIEIGKHRCETWYFSPLPDYFQNIDTLYICEFCLSFFKYKSELIRHACRCTLQHPMGNEIYREGNISVFEVDGARNTPYCENLCYISKLFLDHKNLSYDVLPFLFYILTEVDDYGCHIAGYFSKEKPGPQYIPGNNLSCILVMPFMQRKGYGKFLISFSYELSKKEQRMGTPERPISDLGYASYFSWWSAEVIKCLEENQGEMLSINDISQKTYILPADIMEVLEKLKILRYNQGNYVFYTNPEFLTRLKKTTGNPGRLVYPENLHWTPLKIS</sequence>
<dbReference type="FunFam" id="3.30.60.60:FF:000001">
    <property type="entry name" value="Histone acetyltransferase"/>
    <property type="match status" value="1"/>
</dbReference>
<dbReference type="GO" id="GO:0008270">
    <property type="term" value="F:zinc ion binding"/>
    <property type="evidence" value="ECO:0007669"/>
    <property type="project" value="UniProtKB-KW"/>
</dbReference>
<evidence type="ECO:0000256" key="9">
    <source>
        <dbReference type="ARBA" id="ARBA00022990"/>
    </source>
</evidence>
<evidence type="ECO:0000256" key="13">
    <source>
        <dbReference type="ARBA" id="ARBA00023204"/>
    </source>
</evidence>
<keyword evidence="7" id="KW-0862">Zinc</keyword>
<dbReference type="Gene3D" id="1.10.10.10">
    <property type="entry name" value="Winged helix-like DNA-binding domain superfamily/Winged helix DNA-binding domain"/>
    <property type="match status" value="1"/>
</dbReference>
<evidence type="ECO:0000256" key="4">
    <source>
        <dbReference type="ARBA" id="ARBA00022723"/>
    </source>
</evidence>
<evidence type="ECO:0000256" key="11">
    <source>
        <dbReference type="ARBA" id="ARBA00023159"/>
    </source>
</evidence>
<dbReference type="Gene3D" id="2.30.30.140">
    <property type="match status" value="1"/>
</dbReference>
<dbReference type="InterPro" id="IPR016181">
    <property type="entry name" value="Acyl_CoA_acyltransferase"/>
</dbReference>
<evidence type="ECO:0000256" key="18">
    <source>
        <dbReference type="ARBA" id="ARBA00048940"/>
    </source>
</evidence>
<dbReference type="Pfam" id="PF11717">
    <property type="entry name" value="Tudor-knot"/>
    <property type="match status" value="1"/>
</dbReference>
<evidence type="ECO:0000256" key="8">
    <source>
        <dbReference type="ARBA" id="ARBA00022853"/>
    </source>
</evidence>
<dbReference type="Gene3D" id="3.30.60.60">
    <property type="entry name" value="N-acetyl transferase-like"/>
    <property type="match status" value="1"/>
</dbReference>
<evidence type="ECO:0000256" key="12">
    <source>
        <dbReference type="ARBA" id="ARBA00023163"/>
    </source>
</evidence>
<evidence type="ECO:0000313" key="22">
    <source>
        <dbReference type="EMBL" id="CAG9331728.1"/>
    </source>
</evidence>
<dbReference type="PROSITE" id="PS51726">
    <property type="entry name" value="MYST_HAT"/>
    <property type="match status" value="1"/>
</dbReference>
<evidence type="ECO:0000256" key="20">
    <source>
        <dbReference type="RuleBase" id="RU361211"/>
    </source>
</evidence>
<keyword evidence="6" id="KW-0863">Zinc-finger</keyword>
<dbReference type="GO" id="GO:0035267">
    <property type="term" value="C:NuA4 histone acetyltransferase complex"/>
    <property type="evidence" value="ECO:0007669"/>
    <property type="project" value="UniProtKB-ARBA"/>
</dbReference>
<dbReference type="Pfam" id="PF17772">
    <property type="entry name" value="zf-MYST"/>
    <property type="match status" value="1"/>
</dbReference>
<evidence type="ECO:0000256" key="10">
    <source>
        <dbReference type="ARBA" id="ARBA00023015"/>
    </source>
</evidence>
<evidence type="ECO:0000256" key="5">
    <source>
        <dbReference type="ARBA" id="ARBA00022763"/>
    </source>
</evidence>
<dbReference type="InterPro" id="IPR036388">
    <property type="entry name" value="WH-like_DNA-bd_sf"/>
</dbReference>
<dbReference type="PANTHER" id="PTHR10615:SF161">
    <property type="entry name" value="HISTONE ACETYLTRANSFERASE KAT7"/>
    <property type="match status" value="1"/>
</dbReference>
<dbReference type="Gene3D" id="3.40.630.30">
    <property type="match status" value="1"/>
</dbReference>
<keyword evidence="3" id="KW-0808">Transferase</keyword>
<evidence type="ECO:0000256" key="3">
    <source>
        <dbReference type="ARBA" id="ARBA00022679"/>
    </source>
</evidence>
<keyword evidence="5" id="KW-0227">DNA damage</keyword>
<dbReference type="InterPro" id="IPR025995">
    <property type="entry name" value="Tudor-knot"/>
</dbReference>
<dbReference type="GO" id="GO:0003712">
    <property type="term" value="F:transcription coregulator activity"/>
    <property type="evidence" value="ECO:0007669"/>
    <property type="project" value="TreeGrafter"/>
</dbReference>
<dbReference type="GO" id="GO:0006281">
    <property type="term" value="P:DNA repair"/>
    <property type="evidence" value="ECO:0007669"/>
    <property type="project" value="UniProtKB-KW"/>
</dbReference>
<proteinExistence type="inferred from homology"/>
<dbReference type="Pfam" id="PF01853">
    <property type="entry name" value="MOZ_SAS"/>
    <property type="match status" value="1"/>
</dbReference>
<keyword evidence="12" id="KW-0804">Transcription</keyword>
<evidence type="ECO:0000256" key="6">
    <source>
        <dbReference type="ARBA" id="ARBA00022771"/>
    </source>
</evidence>